<keyword evidence="4 6" id="KW-0807">Transducer</keyword>
<dbReference type="AlphaFoldDB" id="A0A9X3WM63"/>
<evidence type="ECO:0000259" key="9">
    <source>
        <dbReference type="PROSITE" id="PS50885"/>
    </source>
</evidence>
<comment type="subcellular location">
    <subcellularLocation>
        <location evidence="1">Cell membrane</location>
    </subcellularLocation>
</comment>
<feature type="transmembrane region" description="Helical" evidence="7">
    <location>
        <begin position="48"/>
        <end position="73"/>
    </location>
</feature>
<evidence type="ECO:0000313" key="10">
    <source>
        <dbReference type="EMBL" id="MDC3420756.1"/>
    </source>
</evidence>
<dbReference type="GO" id="GO:0007165">
    <property type="term" value="P:signal transduction"/>
    <property type="evidence" value="ECO:0007669"/>
    <property type="project" value="UniProtKB-KW"/>
</dbReference>
<evidence type="ECO:0000256" key="5">
    <source>
        <dbReference type="ARBA" id="ARBA00029447"/>
    </source>
</evidence>
<organism evidence="10 11">
    <name type="scientific">Aquibacillus koreensis</name>
    <dbReference type="NCBI Taxonomy" id="279446"/>
    <lineage>
        <taxon>Bacteria</taxon>
        <taxon>Bacillati</taxon>
        <taxon>Bacillota</taxon>
        <taxon>Bacilli</taxon>
        <taxon>Bacillales</taxon>
        <taxon>Bacillaceae</taxon>
        <taxon>Aquibacillus</taxon>
    </lineage>
</organism>
<dbReference type="Proteomes" id="UP001145072">
    <property type="component" value="Unassembled WGS sequence"/>
</dbReference>
<keyword evidence="7" id="KW-0812">Transmembrane</keyword>
<dbReference type="PROSITE" id="PS51257">
    <property type="entry name" value="PROKAR_LIPOPROTEIN"/>
    <property type="match status" value="1"/>
</dbReference>
<evidence type="ECO:0000256" key="6">
    <source>
        <dbReference type="PROSITE-ProRule" id="PRU00284"/>
    </source>
</evidence>
<dbReference type="EMBL" id="JAMQJZ010000007">
    <property type="protein sequence ID" value="MDC3420756.1"/>
    <property type="molecule type" value="Genomic_DNA"/>
</dbReference>
<dbReference type="Gene3D" id="1.10.8.500">
    <property type="entry name" value="HAMP domain in histidine kinase"/>
    <property type="match status" value="1"/>
</dbReference>
<evidence type="ECO:0000256" key="7">
    <source>
        <dbReference type="SAM" id="Phobius"/>
    </source>
</evidence>
<gene>
    <name evidence="10" type="ORF">NC661_10290</name>
</gene>
<comment type="similarity">
    <text evidence="5">Belongs to the methyl-accepting chemotaxis (MCP) protein family.</text>
</comment>
<comment type="caution">
    <text evidence="10">The sequence shown here is derived from an EMBL/GenBank/DDBJ whole genome shotgun (WGS) entry which is preliminary data.</text>
</comment>
<keyword evidence="2" id="KW-1003">Cell membrane</keyword>
<accession>A0A9X3WM63</accession>
<keyword evidence="11" id="KW-1185">Reference proteome</keyword>
<evidence type="ECO:0000256" key="1">
    <source>
        <dbReference type="ARBA" id="ARBA00004236"/>
    </source>
</evidence>
<dbReference type="PANTHER" id="PTHR32089:SF112">
    <property type="entry name" value="LYSOZYME-LIKE PROTEIN-RELATED"/>
    <property type="match status" value="1"/>
</dbReference>
<dbReference type="SMART" id="SM00304">
    <property type="entry name" value="HAMP"/>
    <property type="match status" value="1"/>
</dbReference>
<reference evidence="10" key="1">
    <citation type="submission" date="2022-06" db="EMBL/GenBank/DDBJ databases">
        <title>Aquibacillus sp. a new bacterium isolated from soil saline samples.</title>
        <authorList>
            <person name="Galisteo C."/>
            <person name="De La Haba R."/>
            <person name="Sanchez-Porro C."/>
            <person name="Ventosa A."/>
        </authorList>
    </citation>
    <scope>NUCLEOTIDE SEQUENCE</scope>
    <source>
        <strain evidence="10">JCM 12387</strain>
    </source>
</reference>
<dbReference type="Pfam" id="PF00672">
    <property type="entry name" value="HAMP"/>
    <property type="match status" value="1"/>
</dbReference>
<dbReference type="InterPro" id="IPR003660">
    <property type="entry name" value="HAMP_dom"/>
</dbReference>
<feature type="domain" description="HAMP" evidence="9">
    <location>
        <begin position="71"/>
        <end position="124"/>
    </location>
</feature>
<keyword evidence="3 7" id="KW-0472">Membrane</keyword>
<evidence type="ECO:0000256" key="2">
    <source>
        <dbReference type="ARBA" id="ARBA00022475"/>
    </source>
</evidence>
<evidence type="ECO:0000259" key="8">
    <source>
        <dbReference type="PROSITE" id="PS50111"/>
    </source>
</evidence>
<name>A0A9X3WM63_9BACI</name>
<dbReference type="SMART" id="SM00283">
    <property type="entry name" value="MA"/>
    <property type="match status" value="1"/>
</dbReference>
<dbReference type="SUPFAM" id="SSF58104">
    <property type="entry name" value="Methyl-accepting chemotaxis protein (MCP) signaling domain"/>
    <property type="match status" value="1"/>
</dbReference>
<evidence type="ECO:0000313" key="11">
    <source>
        <dbReference type="Proteomes" id="UP001145072"/>
    </source>
</evidence>
<dbReference type="RefSeq" id="WP_259872491.1">
    <property type="nucleotide sequence ID" value="NZ_JAMQJZ010000007.1"/>
</dbReference>
<dbReference type="PANTHER" id="PTHR32089">
    <property type="entry name" value="METHYL-ACCEPTING CHEMOTAXIS PROTEIN MCPB"/>
    <property type="match status" value="1"/>
</dbReference>
<proteinExistence type="inferred from homology"/>
<dbReference type="GO" id="GO:0005886">
    <property type="term" value="C:plasma membrane"/>
    <property type="evidence" value="ECO:0007669"/>
    <property type="project" value="UniProtKB-SubCell"/>
</dbReference>
<dbReference type="InterPro" id="IPR004089">
    <property type="entry name" value="MCPsignal_dom"/>
</dbReference>
<protein>
    <submittedName>
        <fullName evidence="10">Methyl-accepting chemotaxis protein</fullName>
    </submittedName>
</protein>
<evidence type="ECO:0000256" key="4">
    <source>
        <dbReference type="ARBA" id="ARBA00023224"/>
    </source>
</evidence>
<feature type="transmembrane region" description="Helical" evidence="7">
    <location>
        <begin position="12"/>
        <end position="36"/>
    </location>
</feature>
<keyword evidence="7" id="KW-1133">Transmembrane helix</keyword>
<dbReference type="PROSITE" id="PS50885">
    <property type="entry name" value="HAMP"/>
    <property type="match status" value="1"/>
</dbReference>
<dbReference type="PROSITE" id="PS50111">
    <property type="entry name" value="CHEMOTAXIS_TRANSDUC_2"/>
    <property type="match status" value="1"/>
</dbReference>
<dbReference type="Gene3D" id="1.10.287.950">
    <property type="entry name" value="Methyl-accepting chemotaxis protein"/>
    <property type="match status" value="1"/>
</dbReference>
<dbReference type="Pfam" id="PF00015">
    <property type="entry name" value="MCPsignal"/>
    <property type="match status" value="1"/>
</dbReference>
<feature type="domain" description="Methyl-accepting transducer" evidence="8">
    <location>
        <begin position="143"/>
        <end position="400"/>
    </location>
</feature>
<dbReference type="CDD" id="cd06225">
    <property type="entry name" value="HAMP"/>
    <property type="match status" value="1"/>
</dbReference>
<sequence>MGRERALSLRVKLVIFTTLLAFITYSCSAVFIYFVFENVKDLLNISEPVFVLLTLLLGVIWSGILAFFASGFITKPLIKLKKAASEAAEGNLQQEINVPKSMDEIGLLTVAFNKMMNNLKEVIGNIDSNAGKTNETVHDLKNVATRSAQQSGLIEQTVTQIAAGAESSSTSMQQMVEAVETSTALATKVQEKATTSKNRSSTMIKELENGKEVIHKLIVGVQDLAESQEASLDDVDRLAKKAVQVGDVISMVGGISEQTNLLALNASIEAARAGEHGKGFAVVADEVRQLADQSSQAVQNIAELINDMQMDVRQVVEKMTQQVTKTREEARNGKQTTAALQHMSQSIHEVVTTIEDISELVAKQLGEIQSTVEQAQEVSAIAQQTSAGTQQMSASIQEQTAVTEHLEELAISLEDQAERLRKHIKRFTLAS</sequence>
<evidence type="ECO:0000256" key="3">
    <source>
        <dbReference type="ARBA" id="ARBA00023136"/>
    </source>
</evidence>